<dbReference type="Pfam" id="PF01676">
    <property type="entry name" value="Metalloenzyme"/>
    <property type="match status" value="1"/>
</dbReference>
<dbReference type="SUPFAM" id="SSF53649">
    <property type="entry name" value="Alkaline phosphatase-like"/>
    <property type="match status" value="1"/>
</dbReference>
<dbReference type="Gene3D" id="3.40.1450.10">
    <property type="entry name" value="BPG-independent phosphoglycerate mutase, domain B"/>
    <property type="match status" value="1"/>
</dbReference>
<evidence type="ECO:0000256" key="3">
    <source>
        <dbReference type="ARBA" id="ARBA00004798"/>
    </source>
</evidence>
<evidence type="ECO:0000256" key="2">
    <source>
        <dbReference type="ARBA" id="ARBA00001936"/>
    </source>
</evidence>
<evidence type="ECO:0000259" key="12">
    <source>
        <dbReference type="Pfam" id="PF06415"/>
    </source>
</evidence>
<evidence type="ECO:0000256" key="9">
    <source>
        <dbReference type="ARBA" id="ARBA00023235"/>
    </source>
</evidence>
<name>A0A0F9LKC1_9ZZZZ</name>
<organism evidence="13">
    <name type="scientific">marine sediment metagenome</name>
    <dbReference type="NCBI Taxonomy" id="412755"/>
    <lineage>
        <taxon>unclassified sequences</taxon>
        <taxon>metagenomes</taxon>
        <taxon>ecological metagenomes</taxon>
    </lineage>
</organism>
<reference evidence="13" key="1">
    <citation type="journal article" date="2015" name="Nature">
        <title>Complex archaea that bridge the gap between prokaryotes and eukaryotes.</title>
        <authorList>
            <person name="Spang A."/>
            <person name="Saw J.H."/>
            <person name="Jorgensen S.L."/>
            <person name="Zaremba-Niedzwiedzka K."/>
            <person name="Martijn J."/>
            <person name="Lind A.E."/>
            <person name="van Eijk R."/>
            <person name="Schleper C."/>
            <person name="Guy L."/>
            <person name="Ettema T.J."/>
        </authorList>
    </citation>
    <scope>NUCLEOTIDE SEQUENCE</scope>
</reference>
<dbReference type="GO" id="GO:0006096">
    <property type="term" value="P:glycolytic process"/>
    <property type="evidence" value="ECO:0007669"/>
    <property type="project" value="UniProtKB-UniPathway"/>
</dbReference>
<dbReference type="PIRSF" id="PIRSF001492">
    <property type="entry name" value="IPGAM"/>
    <property type="match status" value="1"/>
</dbReference>
<dbReference type="PANTHER" id="PTHR31637:SF0">
    <property type="entry name" value="2,3-BISPHOSPHOGLYCERATE-INDEPENDENT PHOSPHOGLYCERATE MUTASE"/>
    <property type="match status" value="1"/>
</dbReference>
<dbReference type="GO" id="GO:0004619">
    <property type="term" value="F:phosphoglycerate mutase activity"/>
    <property type="evidence" value="ECO:0007669"/>
    <property type="project" value="UniProtKB-EC"/>
</dbReference>
<dbReference type="InterPro" id="IPR017850">
    <property type="entry name" value="Alkaline_phosphatase_core_sf"/>
</dbReference>
<keyword evidence="8" id="KW-0464">Manganese</keyword>
<evidence type="ECO:0000256" key="8">
    <source>
        <dbReference type="ARBA" id="ARBA00023211"/>
    </source>
</evidence>
<evidence type="ECO:0000256" key="4">
    <source>
        <dbReference type="ARBA" id="ARBA00008819"/>
    </source>
</evidence>
<comment type="similarity">
    <text evidence="4">Belongs to the BPG-independent phosphoglycerate mutase family.</text>
</comment>
<evidence type="ECO:0000259" key="11">
    <source>
        <dbReference type="Pfam" id="PF01676"/>
    </source>
</evidence>
<dbReference type="EC" id="5.4.2.12" evidence="5"/>
<dbReference type="CDD" id="cd16010">
    <property type="entry name" value="iPGM"/>
    <property type="match status" value="1"/>
</dbReference>
<dbReference type="InterPro" id="IPR011258">
    <property type="entry name" value="BPG-indep_PGM_N"/>
</dbReference>
<evidence type="ECO:0000256" key="5">
    <source>
        <dbReference type="ARBA" id="ARBA00012026"/>
    </source>
</evidence>
<comment type="caution">
    <text evidence="13">The sequence shown here is derived from an EMBL/GenBank/DDBJ whole genome shotgun (WGS) entry which is preliminary data.</text>
</comment>
<dbReference type="GO" id="GO:0005829">
    <property type="term" value="C:cytosol"/>
    <property type="evidence" value="ECO:0007669"/>
    <property type="project" value="TreeGrafter"/>
</dbReference>
<keyword evidence="6" id="KW-0479">Metal-binding</keyword>
<dbReference type="InterPro" id="IPR005995">
    <property type="entry name" value="Pgm_bpd_ind"/>
</dbReference>
<dbReference type="NCBIfam" id="TIGR01307">
    <property type="entry name" value="pgm_bpd_ind"/>
    <property type="match status" value="1"/>
</dbReference>
<dbReference type="AlphaFoldDB" id="A0A0F9LKC1"/>
<dbReference type="HAMAP" id="MF_01038">
    <property type="entry name" value="GpmI"/>
    <property type="match status" value="1"/>
</dbReference>
<dbReference type="Gene3D" id="3.40.720.10">
    <property type="entry name" value="Alkaline Phosphatase, subunit A"/>
    <property type="match status" value="1"/>
</dbReference>
<dbReference type="GO" id="GO:0030145">
    <property type="term" value="F:manganese ion binding"/>
    <property type="evidence" value="ECO:0007669"/>
    <property type="project" value="InterPro"/>
</dbReference>
<evidence type="ECO:0000256" key="10">
    <source>
        <dbReference type="ARBA" id="ARBA00071648"/>
    </source>
</evidence>
<dbReference type="FunFam" id="3.40.1450.10:FF:000001">
    <property type="entry name" value="2,3-bisphosphoglycerate-independent phosphoglycerate mutase"/>
    <property type="match status" value="1"/>
</dbReference>
<evidence type="ECO:0000256" key="7">
    <source>
        <dbReference type="ARBA" id="ARBA00023152"/>
    </source>
</evidence>
<feature type="domain" description="Metalloenzyme" evidence="11">
    <location>
        <begin position="7"/>
        <end position="512"/>
    </location>
</feature>
<dbReference type="InterPro" id="IPR036646">
    <property type="entry name" value="PGAM_B_sf"/>
</dbReference>
<dbReference type="Pfam" id="PF06415">
    <property type="entry name" value="iPGM_N"/>
    <property type="match status" value="1"/>
</dbReference>
<accession>A0A0F9LKC1</accession>
<protein>
    <recommendedName>
        <fullName evidence="10">2,3-bisphosphoglycerate-independent phosphoglycerate mutase</fullName>
        <ecNumber evidence="5">5.4.2.12</ecNumber>
    </recommendedName>
</protein>
<dbReference type="UniPathway" id="UPA00109">
    <property type="reaction ID" value="UER00186"/>
</dbReference>
<gene>
    <name evidence="13" type="ORF">LCGC14_1204330</name>
</gene>
<dbReference type="SUPFAM" id="SSF64158">
    <property type="entry name" value="2,3-Bisphosphoglycerate-independent phosphoglycerate mutase, substrate-binding domain"/>
    <property type="match status" value="1"/>
</dbReference>
<comment type="catalytic activity">
    <reaction evidence="1">
        <text>(2R)-2-phosphoglycerate = (2R)-3-phosphoglycerate</text>
        <dbReference type="Rhea" id="RHEA:15901"/>
        <dbReference type="ChEBI" id="CHEBI:58272"/>
        <dbReference type="ChEBI" id="CHEBI:58289"/>
        <dbReference type="EC" id="5.4.2.12"/>
    </reaction>
</comment>
<evidence type="ECO:0000256" key="1">
    <source>
        <dbReference type="ARBA" id="ARBA00000370"/>
    </source>
</evidence>
<sequence>MAHARAKPLILIILDGWGVKDDDPANAITSANTPNIDKWLKEYPNTVLESSGKAVGLPEGQMGNSEVGHLNIGAGRIVPQEFTKISDAIEDESIFNNPVLLQSIENAKKTGSDMHLMGLLSDGGVHSHIEQLFALLDLCKKNDIDPALHMFLDGRDVGPKSALTYIEQLEAKLKELETGRIATIMGRYYAMDRDKRWERVEKAYEAMVGSEGIRAKSAADAVKLAYGRGETDEFVQPTIISPESGVGSSESKTVNSQIKEHDSVIFFNFRPDRAREITTAFIDPDFDGFKRSKHPPHVFFVSLTEYDETFDIPVAFSPNRPTNILADVLAENNLSQLRIAETEKYAHVTFFFSGGVEIEKPLEERILIPSPKVATYDLKPEMSANEVTAEVIKQIENDAFDVIILNFANPDMVGHTGVFSAAVKAVETVDADVAKIVEEVAKKKGLALITADHGNAEKMADVDTDKPFTAHTTNKVPFIMIDKSGNNTLKLRDNGILADIAPTMLDILGIEKPVEMTGTSLIEKNN</sequence>
<evidence type="ECO:0000313" key="13">
    <source>
        <dbReference type="EMBL" id="KKM93838.1"/>
    </source>
</evidence>
<comment type="pathway">
    <text evidence="3">Carbohydrate degradation; glycolysis; pyruvate from D-glyceraldehyde 3-phosphate: step 3/5.</text>
</comment>
<dbReference type="InterPro" id="IPR006124">
    <property type="entry name" value="Metalloenzyme"/>
</dbReference>
<comment type="cofactor">
    <cofactor evidence="2">
        <name>Mn(2+)</name>
        <dbReference type="ChEBI" id="CHEBI:29035"/>
    </cofactor>
</comment>
<keyword evidence="7" id="KW-0324">Glycolysis</keyword>
<dbReference type="EMBL" id="LAZR01006217">
    <property type="protein sequence ID" value="KKM93838.1"/>
    <property type="molecule type" value="Genomic_DNA"/>
</dbReference>
<proteinExistence type="inferred from homology"/>
<evidence type="ECO:0000256" key="6">
    <source>
        <dbReference type="ARBA" id="ARBA00022723"/>
    </source>
</evidence>
<keyword evidence="9" id="KW-0413">Isomerase</keyword>
<feature type="domain" description="BPG-independent PGAM N-terminal" evidence="12">
    <location>
        <begin position="85"/>
        <end position="308"/>
    </location>
</feature>
<dbReference type="GO" id="GO:0006007">
    <property type="term" value="P:glucose catabolic process"/>
    <property type="evidence" value="ECO:0007669"/>
    <property type="project" value="InterPro"/>
</dbReference>
<dbReference type="PANTHER" id="PTHR31637">
    <property type="entry name" value="2,3-BISPHOSPHOGLYCERATE-INDEPENDENT PHOSPHOGLYCERATE MUTASE"/>
    <property type="match status" value="1"/>
</dbReference>